<feature type="transmembrane region" description="Helical" evidence="1">
    <location>
        <begin position="81"/>
        <end position="98"/>
    </location>
</feature>
<feature type="transmembrane region" description="Helical" evidence="1">
    <location>
        <begin position="110"/>
        <end position="129"/>
    </location>
</feature>
<evidence type="ECO:0000313" key="3">
    <source>
        <dbReference type="Proteomes" id="UP001060504"/>
    </source>
</evidence>
<dbReference type="Proteomes" id="UP001060504">
    <property type="component" value="Unassembled WGS sequence"/>
</dbReference>
<feature type="transmembrane region" description="Helical" evidence="1">
    <location>
        <begin position="6"/>
        <end position="28"/>
    </location>
</feature>
<organism evidence="2 3">
    <name type="scientific">Mycolicibacterium cyprinidarum</name>
    <dbReference type="NCBI Taxonomy" id="2860311"/>
    <lineage>
        <taxon>Bacteria</taxon>
        <taxon>Bacillati</taxon>
        <taxon>Actinomycetota</taxon>
        <taxon>Actinomycetes</taxon>
        <taxon>Mycobacteriales</taxon>
        <taxon>Mycobacteriaceae</taxon>
        <taxon>Mycolicibacterium</taxon>
    </lineage>
</organism>
<feature type="transmembrane region" description="Helical" evidence="1">
    <location>
        <begin position="170"/>
        <end position="193"/>
    </location>
</feature>
<dbReference type="NCBIfam" id="NF038012">
    <property type="entry name" value="DMT_1"/>
    <property type="match status" value="1"/>
</dbReference>
<gene>
    <name evidence="2" type="ORF">NGTWS1702_17380</name>
</gene>
<keyword evidence="1" id="KW-0812">Transmembrane</keyword>
<protein>
    <recommendedName>
        <fullName evidence="4">Multidrug DMT transporter permease</fullName>
    </recommendedName>
</protein>
<evidence type="ECO:0000256" key="1">
    <source>
        <dbReference type="SAM" id="Phobius"/>
    </source>
</evidence>
<dbReference type="PANTHER" id="PTHR40761:SF1">
    <property type="entry name" value="CONSERVED INTEGRAL MEMBRANE ALANINE VALINE AND LEUCINE RICH PROTEIN-RELATED"/>
    <property type="match status" value="1"/>
</dbReference>
<sequence length="326" mass="33748">MGGAVIGHGLTVLLALLSAAFLAVGIVARQRATIDVPAELGVSPVMIQTLIRRPLWWAGTSAAIAGYVFQALALANGSLLLVQPILTSALLFALPLSARLAHRRVSRGEWAWALLLTAALAVFVVLAKARPGDYEASLSTSAVVAVVCTAAVSACVVVATRVVGWRRAVLLAVAVGVLFGVVAVLTKLVMHVLTHDGPLAVLTTPVLYLLALLGVLAMLLQQSAFHAGSLQTSVPTMLVLEPVVAVVLGAVVLGEHLEVGRWDAVALAVSTLAMAAATIALGRDEGAFEEQLEAVVVERLEPVIAERSAAMPGRPPADPHGDNRAV</sequence>
<feature type="transmembrane region" description="Helical" evidence="1">
    <location>
        <begin position="232"/>
        <end position="252"/>
    </location>
</feature>
<accession>A0ABQ4VD76</accession>
<feature type="transmembrane region" description="Helical" evidence="1">
    <location>
        <begin position="199"/>
        <end position="220"/>
    </location>
</feature>
<feature type="transmembrane region" description="Helical" evidence="1">
    <location>
        <begin position="264"/>
        <end position="282"/>
    </location>
</feature>
<feature type="transmembrane region" description="Helical" evidence="1">
    <location>
        <begin position="141"/>
        <end position="163"/>
    </location>
</feature>
<evidence type="ECO:0000313" key="2">
    <source>
        <dbReference type="EMBL" id="GJF14863.1"/>
    </source>
</evidence>
<reference evidence="2 3" key="1">
    <citation type="submission" date="2021-08" db="EMBL/GenBank/DDBJ databases">
        <title>Draft genome sequence of Mycolicibacterium sp. NGTWS1702 strain.</title>
        <authorList>
            <person name="Matsumoto M."/>
            <person name="Tang B.C.C."/>
            <person name="Machida Y."/>
            <person name="Matoyama H."/>
            <person name="Kishihara T."/>
            <person name="Sato S."/>
            <person name="Kondo I."/>
            <person name="Sano M."/>
            <person name="Kato G."/>
        </authorList>
    </citation>
    <scope>NUCLEOTIDE SEQUENCE [LARGE SCALE GENOMIC DNA]</scope>
    <source>
        <strain evidence="2 3">NGTWSNA01</strain>
    </source>
</reference>
<keyword evidence="3" id="KW-1185">Reference proteome</keyword>
<keyword evidence="1" id="KW-1133">Transmembrane helix</keyword>
<dbReference type="PANTHER" id="PTHR40761">
    <property type="entry name" value="CONSERVED INTEGRAL MEMBRANE ALANINE VALINE AND LEUCINE RICH PROTEIN-RELATED"/>
    <property type="match status" value="1"/>
</dbReference>
<keyword evidence="1" id="KW-0472">Membrane</keyword>
<proteinExistence type="predicted"/>
<dbReference type="EMBL" id="BPRH01001825">
    <property type="protein sequence ID" value="GJF14863.1"/>
    <property type="molecule type" value="Genomic_DNA"/>
</dbReference>
<name>A0ABQ4VD76_9MYCO</name>
<comment type="caution">
    <text evidence="2">The sequence shown here is derived from an EMBL/GenBank/DDBJ whole genome shotgun (WGS) entry which is preliminary data.</text>
</comment>
<feature type="transmembrane region" description="Helical" evidence="1">
    <location>
        <begin position="55"/>
        <end position="75"/>
    </location>
</feature>
<evidence type="ECO:0008006" key="4">
    <source>
        <dbReference type="Google" id="ProtNLM"/>
    </source>
</evidence>